<dbReference type="PROSITE" id="PS00061">
    <property type="entry name" value="ADH_SHORT"/>
    <property type="match status" value="1"/>
</dbReference>
<dbReference type="InterPro" id="IPR020904">
    <property type="entry name" value="Sc_DH/Rdtase_CS"/>
</dbReference>
<keyword evidence="6" id="KW-1185">Reference proteome</keyword>
<dbReference type="GO" id="GO:0016020">
    <property type="term" value="C:membrane"/>
    <property type="evidence" value="ECO:0007669"/>
    <property type="project" value="TreeGrafter"/>
</dbReference>
<sequence>MLTLHQVLARFANSVSLSSSHLHPLFTNKRTILTGLISLLLLSPKFLRLLGLTGPRRLSYIPPGRERVLILGASSGIGKSLAEHYSKRGAYVCVIGRRAVLVDEVVQECRGLSGKEGRTLGVTADFTQVDDMVRVRNIIREEWGGLDTLVVAAGVSALQPLMDVAGAHGITGRNPSESVQSTTEGIQCAKDVADAATKGNYVGPLVAAVTFIPLLQATSPSPSVLLISSLASVIPAPTRTLYASTKAAALVLYQALSIEHPRIRFTHFMPSTVEGDFRASAVDAGPVREQDPNRHGLKRADVARRCIRAVDEGERTVFMPWTMGLAHLAYWIIPGVIEWAARRNIFRLFLLTQNVLED</sequence>
<gene>
    <name evidence="5" type="ORF">AMATHDRAFT_77450</name>
</gene>
<comment type="similarity">
    <text evidence="1">Belongs to the short-chain dehydrogenases/reductases (SDR) family.</text>
</comment>
<reference evidence="5 6" key="1">
    <citation type="submission" date="2014-02" db="EMBL/GenBank/DDBJ databases">
        <title>Transposable element dynamics among asymbiotic and ectomycorrhizal Amanita fungi.</title>
        <authorList>
            <consortium name="DOE Joint Genome Institute"/>
            <person name="Hess J."/>
            <person name="Skrede I."/>
            <person name="Wolfe B."/>
            <person name="LaButti K."/>
            <person name="Ohm R.A."/>
            <person name="Grigoriev I.V."/>
            <person name="Pringle A."/>
        </authorList>
    </citation>
    <scope>NUCLEOTIDE SEQUENCE [LARGE SCALE GENOMIC DNA]</scope>
    <source>
        <strain evidence="5 6">SKay4041</strain>
    </source>
</reference>
<dbReference type="InterPro" id="IPR036291">
    <property type="entry name" value="NAD(P)-bd_dom_sf"/>
</dbReference>
<dbReference type="EMBL" id="KZ302150">
    <property type="protein sequence ID" value="PFH46897.1"/>
    <property type="molecule type" value="Genomic_DNA"/>
</dbReference>
<dbReference type="AlphaFoldDB" id="A0A2A9NF63"/>
<organism evidence="5 6">
    <name type="scientific">Amanita thiersii Skay4041</name>
    <dbReference type="NCBI Taxonomy" id="703135"/>
    <lineage>
        <taxon>Eukaryota</taxon>
        <taxon>Fungi</taxon>
        <taxon>Dikarya</taxon>
        <taxon>Basidiomycota</taxon>
        <taxon>Agaricomycotina</taxon>
        <taxon>Agaricomycetes</taxon>
        <taxon>Agaricomycetidae</taxon>
        <taxon>Agaricales</taxon>
        <taxon>Pluteineae</taxon>
        <taxon>Amanitaceae</taxon>
        <taxon>Amanita</taxon>
    </lineage>
</organism>
<dbReference type="OrthoDB" id="37659at2759"/>
<evidence type="ECO:0000256" key="1">
    <source>
        <dbReference type="ARBA" id="ARBA00006484"/>
    </source>
</evidence>
<evidence type="ECO:0000256" key="2">
    <source>
        <dbReference type="ARBA" id="ARBA00022857"/>
    </source>
</evidence>
<proteinExistence type="inferred from homology"/>
<dbReference type="GO" id="GO:0016491">
    <property type="term" value="F:oxidoreductase activity"/>
    <property type="evidence" value="ECO:0007669"/>
    <property type="project" value="UniProtKB-KW"/>
</dbReference>
<accession>A0A2A9NF63</accession>
<dbReference type="Proteomes" id="UP000242287">
    <property type="component" value="Unassembled WGS sequence"/>
</dbReference>
<name>A0A2A9NF63_9AGAR</name>
<dbReference type="STRING" id="703135.A0A2A9NF63"/>
<dbReference type="InterPro" id="IPR002347">
    <property type="entry name" value="SDR_fam"/>
</dbReference>
<dbReference type="SUPFAM" id="SSF51735">
    <property type="entry name" value="NAD(P)-binding Rossmann-fold domains"/>
    <property type="match status" value="1"/>
</dbReference>
<evidence type="ECO:0000313" key="5">
    <source>
        <dbReference type="EMBL" id="PFH46897.1"/>
    </source>
</evidence>
<keyword evidence="2" id="KW-0521">NADP</keyword>
<evidence type="ECO:0000256" key="4">
    <source>
        <dbReference type="ARBA" id="ARBA00037096"/>
    </source>
</evidence>
<dbReference type="Gene3D" id="3.40.50.720">
    <property type="entry name" value="NAD(P)-binding Rossmann-like Domain"/>
    <property type="match status" value="1"/>
</dbReference>
<evidence type="ECO:0008006" key="7">
    <source>
        <dbReference type="Google" id="ProtNLM"/>
    </source>
</evidence>
<evidence type="ECO:0000313" key="6">
    <source>
        <dbReference type="Proteomes" id="UP000242287"/>
    </source>
</evidence>
<evidence type="ECO:0000256" key="3">
    <source>
        <dbReference type="ARBA" id="ARBA00023002"/>
    </source>
</evidence>
<keyword evidence="3" id="KW-0560">Oxidoreductase</keyword>
<protein>
    <recommendedName>
        <fullName evidence="7">NAD(P)-binding protein</fullName>
    </recommendedName>
</protein>
<dbReference type="Pfam" id="PF00106">
    <property type="entry name" value="adh_short"/>
    <property type="match status" value="1"/>
</dbReference>
<dbReference type="PANTHER" id="PTHR44196">
    <property type="entry name" value="DEHYDROGENASE/REDUCTASE SDR FAMILY MEMBER 7B"/>
    <property type="match status" value="1"/>
</dbReference>
<dbReference type="PRINTS" id="PR00081">
    <property type="entry name" value="GDHRDH"/>
</dbReference>
<comment type="function">
    <text evidence="4">Putative oxidoreductase.</text>
</comment>
<dbReference type="PANTHER" id="PTHR44196:SF1">
    <property type="entry name" value="DEHYDROGENASE_REDUCTASE SDR FAMILY MEMBER 7B"/>
    <property type="match status" value="1"/>
</dbReference>